<reference evidence="1" key="1">
    <citation type="submission" date="2022-01" db="EMBL/GenBank/DDBJ databases">
        <title>Collection of gut derived symbiotic bacterial strains cultured from healthy donors.</title>
        <authorList>
            <person name="Lin H."/>
            <person name="Kohout C."/>
            <person name="Waligurski E."/>
            <person name="Pamer E.G."/>
        </authorList>
    </citation>
    <scope>NUCLEOTIDE SEQUENCE</scope>
    <source>
        <strain evidence="1">DFI.7.46</strain>
    </source>
</reference>
<gene>
    <name evidence="1" type="ORF">L0M99_08415</name>
</gene>
<dbReference type="AlphaFoldDB" id="A0AAJ1BCU1"/>
<accession>A0AAJ1BCU1</accession>
<comment type="caution">
    <text evidence="1">The sequence shown here is derived from an EMBL/GenBank/DDBJ whole genome shotgun (WGS) entry which is preliminary data.</text>
</comment>
<dbReference type="InterPro" id="IPR021456">
    <property type="entry name" value="DUF3107"/>
</dbReference>
<sequence>MNISLGLKGVAKTLELEVAMDADQIKTTLQAALDKPEELLSLTNKQGQQVLINPRLIAYCQISETQPQRVGFGIG</sequence>
<name>A0AAJ1BCU1_9ACTO</name>
<organism evidence="1 2">
    <name type="scientific">Varibaculum cambriense</name>
    <dbReference type="NCBI Taxonomy" id="184870"/>
    <lineage>
        <taxon>Bacteria</taxon>
        <taxon>Bacillati</taxon>
        <taxon>Actinomycetota</taxon>
        <taxon>Actinomycetes</taxon>
        <taxon>Actinomycetales</taxon>
        <taxon>Actinomycetaceae</taxon>
        <taxon>Varibaculum</taxon>
    </lineage>
</organism>
<evidence type="ECO:0000313" key="2">
    <source>
        <dbReference type="Proteomes" id="UP001200537"/>
    </source>
</evidence>
<dbReference type="EMBL" id="JAKNHJ010000017">
    <property type="protein sequence ID" value="MCG4618509.1"/>
    <property type="molecule type" value="Genomic_DNA"/>
</dbReference>
<dbReference type="Proteomes" id="UP001200537">
    <property type="component" value="Unassembled WGS sequence"/>
</dbReference>
<dbReference type="Pfam" id="PF11305">
    <property type="entry name" value="DUF3107"/>
    <property type="match status" value="1"/>
</dbReference>
<protein>
    <submittedName>
        <fullName evidence="1">DUF3107 domain-containing protein</fullName>
    </submittedName>
</protein>
<evidence type="ECO:0000313" key="1">
    <source>
        <dbReference type="EMBL" id="MCG4618509.1"/>
    </source>
</evidence>
<dbReference type="RefSeq" id="WP_024058461.1">
    <property type="nucleotide sequence ID" value="NZ_JAGZVZ010000003.1"/>
</dbReference>
<proteinExistence type="predicted"/>